<protein>
    <recommendedName>
        <fullName evidence="3">Flagellar assembly protein FliH</fullName>
    </recommendedName>
</protein>
<proteinExistence type="predicted"/>
<comment type="caution">
    <text evidence="1">The sequence shown here is derived from an EMBL/GenBank/DDBJ whole genome shotgun (WGS) entry which is preliminary data.</text>
</comment>
<name>A0A7Z0KWG9_9RHOB</name>
<dbReference type="Proteomes" id="UP000529417">
    <property type="component" value="Unassembled WGS sequence"/>
</dbReference>
<dbReference type="AlphaFoldDB" id="A0A7Z0KWG9"/>
<organism evidence="1 2">
    <name type="scientific">Rhabdonatronobacter sediminivivens</name>
    <dbReference type="NCBI Taxonomy" id="2743469"/>
    <lineage>
        <taxon>Bacteria</taxon>
        <taxon>Pseudomonadati</taxon>
        <taxon>Pseudomonadota</taxon>
        <taxon>Alphaproteobacteria</taxon>
        <taxon>Rhodobacterales</taxon>
        <taxon>Paracoccaceae</taxon>
        <taxon>Rhabdonatronobacter</taxon>
    </lineage>
</organism>
<evidence type="ECO:0008006" key="3">
    <source>
        <dbReference type="Google" id="ProtNLM"/>
    </source>
</evidence>
<reference evidence="1 2" key="1">
    <citation type="journal article" date="2000" name="Arch. Microbiol.">
        <title>Rhodobaca bogoriensis gen. nov. and sp. nov., an alkaliphilic purple nonsulfur bacterium from African Rift Valley soda lakes.</title>
        <authorList>
            <person name="Milford A.D."/>
            <person name="Achenbach L.A."/>
            <person name="Jung D.O."/>
            <person name="Madigan M.T."/>
        </authorList>
    </citation>
    <scope>NUCLEOTIDE SEQUENCE [LARGE SCALE GENOMIC DNA]</scope>
    <source>
        <strain evidence="1 2">2376</strain>
    </source>
</reference>
<sequence>MSHALKLEVFDTGPGPDTQTVLAPEELDALRKAAYEEGYSAGWDDAVADTQDATALRQTAAEEALQALSFTQNEARDHVLTALAPLLEAMVDTILPELSRATLGALVAEQVQALTRDSLGAPVVVRGNATLGEVVARLSESHPGLELVFREEPSLADGQARIQLDAAECRIDTDAAIVAVRAALETFHSTVTERKAHG</sequence>
<dbReference type="EMBL" id="JACBXS010000005">
    <property type="protein sequence ID" value="NYS24112.1"/>
    <property type="molecule type" value="Genomic_DNA"/>
</dbReference>
<evidence type="ECO:0000313" key="1">
    <source>
        <dbReference type="EMBL" id="NYS24112.1"/>
    </source>
</evidence>
<dbReference type="RefSeq" id="WP_179904810.1">
    <property type="nucleotide sequence ID" value="NZ_JACBXS010000005.1"/>
</dbReference>
<gene>
    <name evidence="1" type="ORF">HUK65_03835</name>
</gene>
<keyword evidence="2" id="KW-1185">Reference proteome</keyword>
<accession>A0A7Z0KWG9</accession>
<evidence type="ECO:0000313" key="2">
    <source>
        <dbReference type="Proteomes" id="UP000529417"/>
    </source>
</evidence>